<sequence length="58" mass="6860">MNIRLPPEKQLEHEMFCQGIKNIDLEIMQVLLVKLHMMYLQEQALLNEIVNNNLLKSP</sequence>
<dbReference type="RefSeq" id="WP_169365442.1">
    <property type="nucleotide sequence ID" value="NZ_JAAVJL010000003.1"/>
</dbReference>
<dbReference type="EMBL" id="JAAVJL010000003">
    <property type="protein sequence ID" value="NMF60494.1"/>
    <property type="molecule type" value="Genomic_DNA"/>
</dbReference>
<name>A0ABX1M0E2_9CYAN</name>
<gene>
    <name evidence="1" type="ORF">HC246_21295</name>
</gene>
<organism evidence="1 2">
    <name type="scientific">Pseudanabaena yagii GIHE-NHR1</name>
    <dbReference type="NCBI Taxonomy" id="2722753"/>
    <lineage>
        <taxon>Bacteria</taxon>
        <taxon>Bacillati</taxon>
        <taxon>Cyanobacteriota</taxon>
        <taxon>Cyanophyceae</taxon>
        <taxon>Pseudanabaenales</taxon>
        <taxon>Pseudanabaenaceae</taxon>
        <taxon>Pseudanabaena</taxon>
        <taxon>Pseudanabaena yagii</taxon>
    </lineage>
</organism>
<accession>A0ABX1M0E2</accession>
<keyword evidence="2" id="KW-1185">Reference proteome</keyword>
<evidence type="ECO:0008006" key="3">
    <source>
        <dbReference type="Google" id="ProtNLM"/>
    </source>
</evidence>
<proteinExistence type="predicted"/>
<comment type="caution">
    <text evidence="1">The sequence shown here is derived from an EMBL/GenBank/DDBJ whole genome shotgun (WGS) entry which is preliminary data.</text>
</comment>
<reference evidence="1 2" key="1">
    <citation type="submission" date="2020-03" db="EMBL/GenBank/DDBJ databases">
        <title>Draft Genome Sequence of 2-Methylisoborneol Producing Pseudanabaena yagii Strain GIHE-NHR1 Isolated from North Han River in South Korea.</title>
        <authorList>
            <person name="Jeong J."/>
        </authorList>
    </citation>
    <scope>NUCLEOTIDE SEQUENCE [LARGE SCALE GENOMIC DNA]</scope>
    <source>
        <strain evidence="1 2">GIHE-NHR1</strain>
    </source>
</reference>
<evidence type="ECO:0000313" key="1">
    <source>
        <dbReference type="EMBL" id="NMF60494.1"/>
    </source>
</evidence>
<protein>
    <recommendedName>
        <fullName evidence="3">Phycobilisome degradation protein nblA</fullName>
    </recommendedName>
</protein>
<evidence type="ECO:0000313" key="2">
    <source>
        <dbReference type="Proteomes" id="UP000738376"/>
    </source>
</evidence>
<dbReference type="Proteomes" id="UP000738376">
    <property type="component" value="Unassembled WGS sequence"/>
</dbReference>